<comment type="caution">
    <text evidence="2">The sequence shown here is derived from an EMBL/GenBank/DDBJ whole genome shotgun (WGS) entry which is preliminary data.</text>
</comment>
<sequence length="72" mass="7604">MSGFMDTLQTRAPDVPAVPEPAPGRVQGNVNGAYVNLSVSGGKEAVMKVLTLSESSIIDALLLRLPMNLFAF</sequence>
<organism evidence="2">
    <name type="scientific">marine sediment metagenome</name>
    <dbReference type="NCBI Taxonomy" id="412755"/>
    <lineage>
        <taxon>unclassified sequences</taxon>
        <taxon>metagenomes</taxon>
        <taxon>ecological metagenomes</taxon>
    </lineage>
</organism>
<name>X0VP14_9ZZZZ</name>
<evidence type="ECO:0000256" key="1">
    <source>
        <dbReference type="SAM" id="MobiDB-lite"/>
    </source>
</evidence>
<protein>
    <submittedName>
        <fullName evidence="2">Uncharacterized protein</fullName>
    </submittedName>
</protein>
<accession>X0VP14</accession>
<proteinExistence type="predicted"/>
<dbReference type="EMBL" id="BARS01023594">
    <property type="protein sequence ID" value="GAG12902.1"/>
    <property type="molecule type" value="Genomic_DNA"/>
</dbReference>
<gene>
    <name evidence="2" type="ORF">S01H1_37550</name>
</gene>
<feature type="region of interest" description="Disordered" evidence="1">
    <location>
        <begin position="1"/>
        <end position="23"/>
    </location>
</feature>
<reference evidence="2" key="1">
    <citation type="journal article" date="2014" name="Front. Microbiol.">
        <title>High frequency of phylogenetically diverse reductive dehalogenase-homologous genes in deep subseafloor sedimentary metagenomes.</title>
        <authorList>
            <person name="Kawai M."/>
            <person name="Futagami T."/>
            <person name="Toyoda A."/>
            <person name="Takaki Y."/>
            <person name="Nishi S."/>
            <person name="Hori S."/>
            <person name="Arai W."/>
            <person name="Tsubouchi T."/>
            <person name="Morono Y."/>
            <person name="Uchiyama I."/>
            <person name="Ito T."/>
            <person name="Fujiyama A."/>
            <person name="Inagaki F."/>
            <person name="Takami H."/>
        </authorList>
    </citation>
    <scope>NUCLEOTIDE SEQUENCE</scope>
    <source>
        <strain evidence="2">Expedition CK06-06</strain>
    </source>
</reference>
<dbReference type="AlphaFoldDB" id="X0VP14"/>
<evidence type="ECO:0000313" key="2">
    <source>
        <dbReference type="EMBL" id="GAG12902.1"/>
    </source>
</evidence>